<gene>
    <name evidence="6" type="primary">ade</name>
    <name evidence="9" type="ORF">LARV_01946</name>
</gene>
<reference evidence="9" key="1">
    <citation type="submission" date="2015-07" db="EMBL/GenBank/DDBJ databases">
        <title>Draft Genome Sequences of Anaerolinea thermolimosa IMO-1, Bellilinea caldifistulae GOMI-1, Leptolinea tardivitalis YMTK-2, Levilinea saccharolytica KIBI-1,Longilinea arvoryzae KOME-1, Previously Described as Members of the Anaerolineaceae (Chloroflexi).</title>
        <authorList>
            <person name="Sekiguchi Y."/>
            <person name="Ohashi A."/>
            <person name="Matsuura N."/>
            <person name="Tourlousse M.D."/>
        </authorList>
    </citation>
    <scope>NUCLEOTIDE SEQUENCE [LARGE SCALE GENOMIC DNA]</scope>
    <source>
        <strain evidence="9">KOME-1</strain>
    </source>
</reference>
<feature type="domain" description="Amidohydrolase-related" evidence="7">
    <location>
        <begin position="78"/>
        <end position="365"/>
    </location>
</feature>
<evidence type="ECO:0000256" key="2">
    <source>
        <dbReference type="ARBA" id="ARBA00012782"/>
    </source>
</evidence>
<sequence length="597" mass="64344">MSMNTFWQRDTRALVDCAMGRTPADLVIRNGQWVSVQSGEIIPGSDIAVIDGRIAYVGPDASHTIGPKTQIIDAAGRFLVPGLLDGHMHVESGMLTVTEFVRAVVPHGTTGMFVDPHEIANVFGLRGVRLMVDEAALQPITVFVQMPSCVPSSPGMETPGATIGPEEVSEAMTWPGIIGLGEMMNFPGVYSGDAKVHAEMDATRMSNKVIGGHYASPDLGLPFHGYAAGGPQDDHEGTRLEDAVERARQGMKVMLRYGSAWHDVATQVRAVTEMGLDPRNFILCTDDSHSATLLQEGHMDRVLRHAISQGLKPITAIQMMTINTAEHFGVSREMGMIAPGRYADVLLVQNLVDFHPDTVIARGKVLAENGRMLVDLPAVSHPEWAMNSVHLRRKLTAADFKLALPPANGPVKAHVIGVIENQAPTRHLVFEFSRADGEIRADRERDIAKLALVERHCRTGRIQVGLVHGFGFSEPCAIATTVAHDCHHMIVAGTDDENMALAANTLAVCGGGQIVVLRGEVIGKVELPIAGLMSNERAEVVAQKAATVLEGFKKCGCSLNNPNMQLSLLGLVVIPSLRISDLGLVDVDRFTMIPVLE</sequence>
<evidence type="ECO:0000259" key="7">
    <source>
        <dbReference type="Pfam" id="PF01979"/>
    </source>
</evidence>
<dbReference type="Gene3D" id="2.30.40.10">
    <property type="entry name" value="Urease, subunit C, domain 1"/>
    <property type="match status" value="1"/>
</dbReference>
<dbReference type="InterPro" id="IPR006680">
    <property type="entry name" value="Amidohydro-rel"/>
</dbReference>
<dbReference type="OrthoDB" id="9775607at2"/>
<dbReference type="EC" id="3.5.4.2" evidence="2 6"/>
<name>A0A0S7BGL5_9CHLR</name>
<dbReference type="PANTHER" id="PTHR11113:SF2">
    <property type="entry name" value="ADENINE DEAMINASE"/>
    <property type="match status" value="1"/>
</dbReference>
<comment type="catalytic activity">
    <reaction evidence="5 6">
        <text>adenine + H2O + H(+) = hypoxanthine + NH4(+)</text>
        <dbReference type="Rhea" id="RHEA:23688"/>
        <dbReference type="ChEBI" id="CHEBI:15377"/>
        <dbReference type="ChEBI" id="CHEBI:15378"/>
        <dbReference type="ChEBI" id="CHEBI:16708"/>
        <dbReference type="ChEBI" id="CHEBI:17368"/>
        <dbReference type="ChEBI" id="CHEBI:28938"/>
        <dbReference type="EC" id="3.5.4.2"/>
    </reaction>
</comment>
<evidence type="ECO:0000256" key="3">
    <source>
        <dbReference type="ARBA" id="ARBA00022801"/>
    </source>
</evidence>
<dbReference type="InterPro" id="IPR032466">
    <property type="entry name" value="Metal_Hydrolase"/>
</dbReference>
<organism evidence="9">
    <name type="scientific">Longilinea arvoryzae</name>
    <dbReference type="NCBI Taxonomy" id="360412"/>
    <lineage>
        <taxon>Bacteria</taxon>
        <taxon>Bacillati</taxon>
        <taxon>Chloroflexota</taxon>
        <taxon>Anaerolineae</taxon>
        <taxon>Anaerolineales</taxon>
        <taxon>Anaerolineaceae</taxon>
        <taxon>Longilinea</taxon>
    </lineage>
</organism>
<evidence type="ECO:0000256" key="1">
    <source>
        <dbReference type="ARBA" id="ARBA00006773"/>
    </source>
</evidence>
<dbReference type="GO" id="GO:0000034">
    <property type="term" value="F:adenine deaminase activity"/>
    <property type="evidence" value="ECO:0007669"/>
    <property type="project" value="UniProtKB-UniRule"/>
</dbReference>
<evidence type="ECO:0000256" key="5">
    <source>
        <dbReference type="ARBA" id="ARBA00047720"/>
    </source>
</evidence>
<evidence type="ECO:0000256" key="6">
    <source>
        <dbReference type="HAMAP-Rule" id="MF_01518"/>
    </source>
</evidence>
<dbReference type="SUPFAM" id="SSF51556">
    <property type="entry name" value="Metallo-dependent hydrolases"/>
    <property type="match status" value="1"/>
</dbReference>
<keyword evidence="4 6" id="KW-0464">Manganese</keyword>
<dbReference type="PANTHER" id="PTHR11113">
    <property type="entry name" value="N-ACETYLGLUCOSAMINE-6-PHOSPHATE DEACETYLASE"/>
    <property type="match status" value="1"/>
</dbReference>
<proteinExistence type="inferred from homology"/>
<evidence type="ECO:0000256" key="4">
    <source>
        <dbReference type="ARBA" id="ARBA00023211"/>
    </source>
</evidence>
<dbReference type="GO" id="GO:0006146">
    <property type="term" value="P:adenine catabolic process"/>
    <property type="evidence" value="ECO:0007669"/>
    <property type="project" value="InterPro"/>
</dbReference>
<keyword evidence="10" id="KW-1185">Reference proteome</keyword>
<dbReference type="InterPro" id="IPR026912">
    <property type="entry name" value="Adenine_deam_C"/>
</dbReference>
<dbReference type="Pfam" id="PF13382">
    <property type="entry name" value="Adenine_deam_C"/>
    <property type="match status" value="1"/>
</dbReference>
<dbReference type="Proteomes" id="UP000055060">
    <property type="component" value="Unassembled WGS sequence"/>
</dbReference>
<evidence type="ECO:0000313" key="10">
    <source>
        <dbReference type="Proteomes" id="UP000055060"/>
    </source>
</evidence>
<dbReference type="HAMAP" id="MF_01518">
    <property type="entry name" value="Adenine_deamin"/>
    <property type="match status" value="1"/>
</dbReference>
<dbReference type="CDD" id="cd01295">
    <property type="entry name" value="AdeC"/>
    <property type="match status" value="1"/>
</dbReference>
<comment type="cofactor">
    <cofactor evidence="6">
        <name>Mn(2+)</name>
        <dbReference type="ChEBI" id="CHEBI:29035"/>
    </cofactor>
</comment>
<dbReference type="RefSeq" id="WP_083522472.1">
    <property type="nucleotide sequence ID" value="NZ_DF967972.1"/>
</dbReference>
<dbReference type="AlphaFoldDB" id="A0A0S7BGL5"/>
<accession>A0A0S7BGL5</accession>
<dbReference type="InterPro" id="IPR011059">
    <property type="entry name" value="Metal-dep_hydrolase_composite"/>
</dbReference>
<dbReference type="Gene3D" id="3.20.20.140">
    <property type="entry name" value="Metal-dependent hydrolases"/>
    <property type="match status" value="1"/>
</dbReference>
<dbReference type="Pfam" id="PF01979">
    <property type="entry name" value="Amidohydro_1"/>
    <property type="match status" value="1"/>
</dbReference>
<feature type="domain" description="Adenine deaminase C-terminal" evidence="8">
    <location>
        <begin position="423"/>
        <end position="590"/>
    </location>
</feature>
<protein>
    <recommendedName>
        <fullName evidence="2 6">Adenine deaminase</fullName>
        <shortName evidence="6">Adenase</shortName>
        <shortName evidence="6">Adenine aminase</shortName>
        <ecNumber evidence="2 6">3.5.4.2</ecNumber>
    </recommendedName>
</protein>
<dbReference type="SUPFAM" id="SSF51338">
    <property type="entry name" value="Composite domain of metallo-dependent hydrolases"/>
    <property type="match status" value="1"/>
</dbReference>
<keyword evidence="3 6" id="KW-0378">Hydrolase</keyword>
<dbReference type="STRING" id="360412.LARV_01946"/>
<dbReference type="InterPro" id="IPR006679">
    <property type="entry name" value="Adenine_deam"/>
</dbReference>
<dbReference type="NCBIfam" id="TIGR01178">
    <property type="entry name" value="ade"/>
    <property type="match status" value="1"/>
</dbReference>
<evidence type="ECO:0000259" key="8">
    <source>
        <dbReference type="Pfam" id="PF13382"/>
    </source>
</evidence>
<comment type="similarity">
    <text evidence="1 6">Belongs to the metallo-dependent hydrolases superfamily. Adenine deaminase family.</text>
</comment>
<dbReference type="EMBL" id="DF967972">
    <property type="protein sequence ID" value="GAP14180.1"/>
    <property type="molecule type" value="Genomic_DNA"/>
</dbReference>
<evidence type="ECO:0000313" key="9">
    <source>
        <dbReference type="EMBL" id="GAP14180.1"/>
    </source>
</evidence>